<dbReference type="EMBL" id="CP026304">
    <property type="protein sequence ID" value="AVZ75783.1"/>
    <property type="molecule type" value="Genomic_DNA"/>
</dbReference>
<sequence length="97" mass="9761">MFEAAHKGLTTATVVEKGDTVGYVDHAPGGRTPVVATQAMKLVGWPGLRVPLELGSGGKRVPGHSAKAGTVVREMSAGEGPDAVRAPSPCGTPSQGT</sequence>
<name>A0A2R4T9H4_9ACTN</name>
<evidence type="ECO:0000313" key="2">
    <source>
        <dbReference type="EMBL" id="AVZ75783.1"/>
    </source>
</evidence>
<protein>
    <submittedName>
        <fullName evidence="2">Uncharacterized protein</fullName>
    </submittedName>
</protein>
<reference evidence="2 3" key="1">
    <citation type="submission" date="2018-01" db="EMBL/GenBank/DDBJ databases">
        <title>Complete genome sequence of Streptomyces lunaelactis MM109T, a Ferroverdin A producer isolated from cave moonmilk deposits.</title>
        <authorList>
            <person name="Naome A."/>
            <person name="Martinet L."/>
            <person name="Maciejewska M."/>
            <person name="Anderssen S."/>
            <person name="Adam D."/>
            <person name="Tenconi E."/>
            <person name="Deflandre B."/>
            <person name="Arguelles-Arias A."/>
            <person name="Calusinska M."/>
            <person name="Copieters W."/>
            <person name="Karim L."/>
            <person name="Hanikenne M."/>
            <person name="Baurain D."/>
            <person name="van Wezel G."/>
            <person name="Smargiasso N."/>
            <person name="de Pauw E."/>
            <person name="Delfosse P."/>
            <person name="Rigali S."/>
        </authorList>
    </citation>
    <scope>NUCLEOTIDE SEQUENCE [LARGE SCALE GENOMIC DNA]</scope>
    <source>
        <strain evidence="2 3">MM109</strain>
    </source>
</reference>
<dbReference type="KEGG" id="slk:SLUN_29815"/>
<dbReference type="AlphaFoldDB" id="A0A2R4T9H4"/>
<organism evidence="2 3">
    <name type="scientific">Streptomyces lunaelactis</name>
    <dbReference type="NCBI Taxonomy" id="1535768"/>
    <lineage>
        <taxon>Bacteria</taxon>
        <taxon>Bacillati</taxon>
        <taxon>Actinomycetota</taxon>
        <taxon>Actinomycetes</taxon>
        <taxon>Kitasatosporales</taxon>
        <taxon>Streptomycetaceae</taxon>
        <taxon>Streptomyces</taxon>
    </lineage>
</organism>
<proteinExistence type="predicted"/>
<dbReference type="Proteomes" id="UP000244201">
    <property type="component" value="Chromosome"/>
</dbReference>
<evidence type="ECO:0000256" key="1">
    <source>
        <dbReference type="SAM" id="MobiDB-lite"/>
    </source>
</evidence>
<evidence type="ECO:0000313" key="3">
    <source>
        <dbReference type="Proteomes" id="UP000244201"/>
    </source>
</evidence>
<gene>
    <name evidence="2" type="ORF">SLUN_29815</name>
</gene>
<accession>A0A2R4T9H4</accession>
<keyword evidence="3" id="KW-1185">Reference proteome</keyword>
<feature type="region of interest" description="Disordered" evidence="1">
    <location>
        <begin position="76"/>
        <end position="97"/>
    </location>
</feature>